<reference evidence="1" key="1">
    <citation type="submission" date="2021-02" db="EMBL/GenBank/DDBJ databases">
        <authorList>
            <consortium name="DOE Joint Genome Institute"/>
            <person name="Ahrendt S."/>
            <person name="Looney B.P."/>
            <person name="Miyauchi S."/>
            <person name="Morin E."/>
            <person name="Drula E."/>
            <person name="Courty P.E."/>
            <person name="Chicoki N."/>
            <person name="Fauchery L."/>
            <person name="Kohler A."/>
            <person name="Kuo A."/>
            <person name="Labutti K."/>
            <person name="Pangilinan J."/>
            <person name="Lipzen A."/>
            <person name="Riley R."/>
            <person name="Andreopoulos W."/>
            <person name="He G."/>
            <person name="Johnson J."/>
            <person name="Barry K.W."/>
            <person name="Grigoriev I.V."/>
            <person name="Nagy L."/>
            <person name="Hibbett D."/>
            <person name="Henrissat B."/>
            <person name="Matheny P.B."/>
            <person name="Labbe J."/>
            <person name="Martin F."/>
        </authorList>
    </citation>
    <scope>NUCLEOTIDE SEQUENCE</scope>
    <source>
        <strain evidence="1">EC-137</strain>
    </source>
</reference>
<accession>A0ACB8QQZ2</accession>
<reference evidence="1" key="2">
    <citation type="journal article" date="2022" name="New Phytol.">
        <title>Evolutionary transition to the ectomycorrhizal habit in the genomes of a hyperdiverse lineage of mushroom-forming fungi.</title>
        <authorList>
            <person name="Looney B."/>
            <person name="Miyauchi S."/>
            <person name="Morin E."/>
            <person name="Drula E."/>
            <person name="Courty P.E."/>
            <person name="Kohler A."/>
            <person name="Kuo A."/>
            <person name="LaButti K."/>
            <person name="Pangilinan J."/>
            <person name="Lipzen A."/>
            <person name="Riley R."/>
            <person name="Andreopoulos W."/>
            <person name="He G."/>
            <person name="Johnson J."/>
            <person name="Nolan M."/>
            <person name="Tritt A."/>
            <person name="Barry K.W."/>
            <person name="Grigoriev I.V."/>
            <person name="Nagy L.G."/>
            <person name="Hibbett D."/>
            <person name="Henrissat B."/>
            <person name="Matheny P.B."/>
            <person name="Labbe J."/>
            <person name="Martin F.M."/>
        </authorList>
    </citation>
    <scope>NUCLEOTIDE SEQUENCE</scope>
    <source>
        <strain evidence="1">EC-137</strain>
    </source>
</reference>
<gene>
    <name evidence="1" type="ORF">K488DRAFT_77680</name>
</gene>
<dbReference type="EMBL" id="MU273512">
    <property type="protein sequence ID" value="KAI0033786.1"/>
    <property type="molecule type" value="Genomic_DNA"/>
</dbReference>
<evidence type="ECO:0000313" key="1">
    <source>
        <dbReference type="EMBL" id="KAI0033786.1"/>
    </source>
</evidence>
<name>A0ACB8QQZ2_9AGAM</name>
<dbReference type="Proteomes" id="UP000814128">
    <property type="component" value="Unassembled WGS sequence"/>
</dbReference>
<sequence>MHGAPLTELNEYDARPPPPSYWSIDISDPDPNETRYPGLMLAHVLSMVSAFFFVLPAGIALRSVNHAWHAFSVIVFWALVIFGCAMSGIYTKLTPNMYEHQMHSSLGYWALFVALVLTGIDIASGFSRLLSYVNDVRSGERFSFHAFWSQVVLSQDSQASSGRGAEYTNLVVGEPEEMEMEEDLKSHNAVVFDDTEEPHDGEEAQWANQYPQTPNSERTVFERRALSSDSHHSDDTLHIDYQHPRSKRPFASKYARVGRIVFAVVERTLVFAGFALVTSGIAVYTGGCRDYRINTCLAHVIKGGIFWCYGLVTFARFLGAFSEVGWAWNRAPKGRPVSAEFVESAVIFTYGITNVWMERFGAAPGSPFTTKQLQHISIAIMYWFAGLVGMGMESRRFRRWLSSFSTAYMRPRDRASGSVAEPASYASSLNPFPALCIGVTGIAMAAHAQNYVFMVQVHMLWGICLGAFAVLRWLTYFFVWLGPPRSILPSRPPSEAIGSFFLACGGLLFMLSSEDITVAAMRQGHDDMMLFANAAVAFTCFAFCWTMAIVGFKAWLKSRTHKTVTFHASA</sequence>
<proteinExistence type="predicted"/>
<protein>
    <submittedName>
        <fullName evidence="1">Uncharacterized protein</fullName>
    </submittedName>
</protein>
<comment type="caution">
    <text evidence="1">The sequence shown here is derived from an EMBL/GenBank/DDBJ whole genome shotgun (WGS) entry which is preliminary data.</text>
</comment>
<evidence type="ECO:0000313" key="2">
    <source>
        <dbReference type="Proteomes" id="UP000814128"/>
    </source>
</evidence>
<organism evidence="1 2">
    <name type="scientific">Vararia minispora EC-137</name>
    <dbReference type="NCBI Taxonomy" id="1314806"/>
    <lineage>
        <taxon>Eukaryota</taxon>
        <taxon>Fungi</taxon>
        <taxon>Dikarya</taxon>
        <taxon>Basidiomycota</taxon>
        <taxon>Agaricomycotina</taxon>
        <taxon>Agaricomycetes</taxon>
        <taxon>Russulales</taxon>
        <taxon>Lachnocladiaceae</taxon>
        <taxon>Vararia</taxon>
    </lineage>
</organism>
<keyword evidence="2" id="KW-1185">Reference proteome</keyword>